<evidence type="ECO:0000259" key="2">
    <source>
        <dbReference type="Pfam" id="PF02517"/>
    </source>
</evidence>
<evidence type="ECO:0000256" key="1">
    <source>
        <dbReference type="SAM" id="Phobius"/>
    </source>
</evidence>
<feature type="transmembrane region" description="Helical" evidence="1">
    <location>
        <begin position="291"/>
        <end position="310"/>
    </location>
</feature>
<dbReference type="AlphaFoldDB" id="A0A7S4T0D8"/>
<dbReference type="InterPro" id="IPR003675">
    <property type="entry name" value="Rce1/LyrA-like_dom"/>
</dbReference>
<keyword evidence="1" id="KW-1133">Transmembrane helix</keyword>
<keyword evidence="1" id="KW-0472">Membrane</keyword>
<feature type="domain" description="CAAX prenyl protease 2/Lysostaphin resistance protein A-like" evidence="2">
    <location>
        <begin position="211"/>
        <end position="303"/>
    </location>
</feature>
<organism evidence="3">
    <name type="scientific">Ditylum brightwellii</name>
    <dbReference type="NCBI Taxonomy" id="49249"/>
    <lineage>
        <taxon>Eukaryota</taxon>
        <taxon>Sar</taxon>
        <taxon>Stramenopiles</taxon>
        <taxon>Ochrophyta</taxon>
        <taxon>Bacillariophyta</taxon>
        <taxon>Mediophyceae</taxon>
        <taxon>Lithodesmiophycidae</taxon>
        <taxon>Lithodesmiales</taxon>
        <taxon>Lithodesmiaceae</taxon>
        <taxon>Ditylum</taxon>
    </lineage>
</organism>
<feature type="transmembrane region" description="Helical" evidence="1">
    <location>
        <begin position="161"/>
        <end position="181"/>
    </location>
</feature>
<dbReference type="GO" id="GO:0004175">
    <property type="term" value="F:endopeptidase activity"/>
    <property type="evidence" value="ECO:0007669"/>
    <property type="project" value="UniProtKB-ARBA"/>
</dbReference>
<proteinExistence type="predicted"/>
<name>A0A7S4T0D8_9STRA</name>
<dbReference type="Pfam" id="PF02517">
    <property type="entry name" value="Rce1-like"/>
    <property type="match status" value="1"/>
</dbReference>
<accession>A0A7S4T0D8</accession>
<evidence type="ECO:0000313" key="3">
    <source>
        <dbReference type="EMBL" id="CAE4660954.1"/>
    </source>
</evidence>
<dbReference type="GO" id="GO:0080120">
    <property type="term" value="P:CAAX-box protein maturation"/>
    <property type="evidence" value="ECO:0007669"/>
    <property type="project" value="UniProtKB-ARBA"/>
</dbReference>
<protein>
    <recommendedName>
        <fullName evidence="2">CAAX prenyl protease 2/Lysostaphin resistance protein A-like domain-containing protein</fullName>
    </recommendedName>
</protein>
<feature type="transmembrane region" description="Helical" evidence="1">
    <location>
        <begin position="258"/>
        <end position="279"/>
    </location>
</feature>
<keyword evidence="1" id="KW-0812">Transmembrane</keyword>
<reference evidence="3" key="1">
    <citation type="submission" date="2021-01" db="EMBL/GenBank/DDBJ databases">
        <authorList>
            <person name="Corre E."/>
            <person name="Pelletier E."/>
            <person name="Niang G."/>
            <person name="Scheremetjew M."/>
            <person name="Finn R."/>
            <person name="Kale V."/>
            <person name="Holt S."/>
            <person name="Cochrane G."/>
            <person name="Meng A."/>
            <person name="Brown T."/>
            <person name="Cohen L."/>
        </authorList>
    </citation>
    <scope>NUCLEOTIDE SEQUENCE</scope>
    <source>
        <strain evidence="3">GSO104</strain>
    </source>
</reference>
<sequence>MQSIHLSLPQAVPVVISTLLHYVHFPKNGDTKKSPNPAPLYGEGQNHRRLLHVLEDFACTFPALFVALFMLPPHSVSCLLRPLTDLIRQWPEFFNLNKRQTMPFLRFLIEGGPFGSGCGKICEFMIAYLLLSVQYQEDAIPKLILSQPPPGVFQWGPTPSIETLCTVIALSIVPIAILGALSKLKNKRSEPNGTNGTVDYSVSDQLTAGKHVWILCLAFGNAMSEEVVSRGFFHYELMESGGLSRCVANFIQASSFGLAHYHILPLGWAGVFLASVYGWMMGELMFYGEGLYIPILAHTILDYFIFAAVARKKMADKKEKRGI</sequence>
<gene>
    <name evidence="3" type="ORF">DBRI00130_LOCUS41031</name>
</gene>
<dbReference type="EMBL" id="HBNS01057014">
    <property type="protein sequence ID" value="CAE4660954.1"/>
    <property type="molecule type" value="Transcribed_RNA"/>
</dbReference>